<dbReference type="InterPro" id="IPR005467">
    <property type="entry name" value="His_kinase_dom"/>
</dbReference>
<evidence type="ECO:0000313" key="11">
    <source>
        <dbReference type="EMBL" id="RSD26045.1"/>
    </source>
</evidence>
<dbReference type="GO" id="GO:0005524">
    <property type="term" value="F:ATP binding"/>
    <property type="evidence" value="ECO:0007669"/>
    <property type="project" value="UniProtKB-KW"/>
</dbReference>
<dbReference type="InterPro" id="IPR003594">
    <property type="entry name" value="HATPase_dom"/>
</dbReference>
<keyword evidence="5" id="KW-0547">Nucleotide-binding</keyword>
<keyword evidence="6" id="KW-0418">Kinase</keyword>
<gene>
    <name evidence="11" type="ORF">EJA10_14520</name>
</gene>
<feature type="coiled-coil region" evidence="9">
    <location>
        <begin position="54"/>
        <end position="81"/>
    </location>
</feature>
<reference evidence="12" key="1">
    <citation type="submission" date="2018-12" db="EMBL/GenBank/DDBJ databases">
        <title>Bacillus chawlae sp. nov., Bacillus glennii sp. nov., and Bacillus saganii sp. nov. Isolated from the Vehicle Assembly Building at Kennedy Space Center where the Viking Spacecraft were Assembled.</title>
        <authorList>
            <person name="Seuylemezian A."/>
            <person name="Vaishampayan P."/>
        </authorList>
    </citation>
    <scope>NUCLEOTIDE SEQUENCE [LARGE SCALE GENOMIC DNA]</scope>
    <source>
        <strain evidence="12">DSM 13966</strain>
    </source>
</reference>
<accession>A0A427TNU9</accession>
<dbReference type="Pfam" id="PF02518">
    <property type="entry name" value="HATPase_c"/>
    <property type="match status" value="1"/>
</dbReference>
<dbReference type="EC" id="2.7.13.3" evidence="2"/>
<keyword evidence="4" id="KW-0808">Transferase</keyword>
<evidence type="ECO:0000256" key="3">
    <source>
        <dbReference type="ARBA" id="ARBA00022553"/>
    </source>
</evidence>
<dbReference type="InterPro" id="IPR036890">
    <property type="entry name" value="HATPase_C_sf"/>
</dbReference>
<organism evidence="11 12">
    <name type="scientific">Mesobacillus subterraneus</name>
    <dbReference type="NCBI Taxonomy" id="285983"/>
    <lineage>
        <taxon>Bacteria</taxon>
        <taxon>Bacillati</taxon>
        <taxon>Bacillota</taxon>
        <taxon>Bacilli</taxon>
        <taxon>Bacillales</taxon>
        <taxon>Bacillaceae</taxon>
        <taxon>Mesobacillus</taxon>
    </lineage>
</organism>
<keyword evidence="8" id="KW-0902">Two-component regulatory system</keyword>
<dbReference type="InterPro" id="IPR003661">
    <property type="entry name" value="HisK_dim/P_dom"/>
</dbReference>
<feature type="domain" description="Histidine kinase" evidence="10">
    <location>
        <begin position="107"/>
        <end position="316"/>
    </location>
</feature>
<dbReference type="GO" id="GO:0000155">
    <property type="term" value="F:phosphorelay sensor kinase activity"/>
    <property type="evidence" value="ECO:0007669"/>
    <property type="project" value="InterPro"/>
</dbReference>
<evidence type="ECO:0000256" key="9">
    <source>
        <dbReference type="SAM" id="Coils"/>
    </source>
</evidence>
<evidence type="ECO:0000256" key="4">
    <source>
        <dbReference type="ARBA" id="ARBA00022679"/>
    </source>
</evidence>
<dbReference type="AlphaFoldDB" id="A0A427TNU9"/>
<keyword evidence="3" id="KW-0597">Phosphoprotein</keyword>
<dbReference type="SMART" id="SM00387">
    <property type="entry name" value="HATPase_c"/>
    <property type="match status" value="1"/>
</dbReference>
<keyword evidence="7" id="KW-0067">ATP-binding</keyword>
<dbReference type="PRINTS" id="PR00344">
    <property type="entry name" value="BCTRLSENSOR"/>
</dbReference>
<comment type="caution">
    <text evidence="11">The sequence shown here is derived from an EMBL/GenBank/DDBJ whole genome shotgun (WGS) entry which is preliminary data.</text>
</comment>
<dbReference type="EMBL" id="RSFW01000017">
    <property type="protein sequence ID" value="RSD26045.1"/>
    <property type="molecule type" value="Genomic_DNA"/>
</dbReference>
<evidence type="ECO:0000313" key="12">
    <source>
        <dbReference type="Proteomes" id="UP000279911"/>
    </source>
</evidence>
<evidence type="ECO:0000256" key="2">
    <source>
        <dbReference type="ARBA" id="ARBA00012438"/>
    </source>
</evidence>
<protein>
    <recommendedName>
        <fullName evidence="2">histidine kinase</fullName>
        <ecNumber evidence="2">2.7.13.3</ecNumber>
    </recommendedName>
</protein>
<dbReference type="Proteomes" id="UP000279911">
    <property type="component" value="Unassembled WGS sequence"/>
</dbReference>
<evidence type="ECO:0000256" key="8">
    <source>
        <dbReference type="ARBA" id="ARBA00023012"/>
    </source>
</evidence>
<dbReference type="PANTHER" id="PTHR43065:SF10">
    <property type="entry name" value="PEROXIDE STRESS-ACTIVATED HISTIDINE KINASE MAK3"/>
    <property type="match status" value="1"/>
</dbReference>
<name>A0A427TNU9_9BACI</name>
<comment type="catalytic activity">
    <reaction evidence="1">
        <text>ATP + protein L-histidine = ADP + protein N-phospho-L-histidine.</text>
        <dbReference type="EC" id="2.7.13.3"/>
    </reaction>
</comment>
<dbReference type="PROSITE" id="PS50109">
    <property type="entry name" value="HIS_KIN"/>
    <property type="match status" value="1"/>
</dbReference>
<sequence length="317" mass="35319">MIKMTNTAKYEGANIMIEGVCSSRYMLHPLKMAANDHIQSDGDTAFRKQTWIDFTALVKKKAELEREASLLDQEIIRKQEILVQMQNMLQTAGRELHGQSAVQLAAGLAHEIRNPLTTIKGFIQLLQPELESSVNQEFAAVALDEINRANNLLTEFISVLKPRYSEKTKLCFNQLVSNMVKLFLSEALLKNIEIKLQNNAKDLYVFGDEDALKQVIINLLKNAIEAVEVSPAGKGMVAVEVREEQGYVGACIVDNGTGIDEFSLVKIFTPFYTTKVNGTGIGLTISKQIIEEHGGEMEIHTEPGKTSFKFNLPKMAE</sequence>
<dbReference type="SMART" id="SM00388">
    <property type="entry name" value="HisKA"/>
    <property type="match status" value="1"/>
</dbReference>
<evidence type="ECO:0000256" key="5">
    <source>
        <dbReference type="ARBA" id="ARBA00022741"/>
    </source>
</evidence>
<evidence type="ECO:0000256" key="6">
    <source>
        <dbReference type="ARBA" id="ARBA00022777"/>
    </source>
</evidence>
<proteinExistence type="predicted"/>
<dbReference type="InterPro" id="IPR036097">
    <property type="entry name" value="HisK_dim/P_sf"/>
</dbReference>
<dbReference type="Gene3D" id="3.30.565.10">
    <property type="entry name" value="Histidine kinase-like ATPase, C-terminal domain"/>
    <property type="match status" value="1"/>
</dbReference>
<dbReference type="SUPFAM" id="SSF55874">
    <property type="entry name" value="ATPase domain of HSP90 chaperone/DNA topoisomerase II/histidine kinase"/>
    <property type="match status" value="1"/>
</dbReference>
<dbReference type="SUPFAM" id="SSF47384">
    <property type="entry name" value="Homodimeric domain of signal transducing histidine kinase"/>
    <property type="match status" value="1"/>
</dbReference>
<evidence type="ECO:0000256" key="7">
    <source>
        <dbReference type="ARBA" id="ARBA00022840"/>
    </source>
</evidence>
<dbReference type="PANTHER" id="PTHR43065">
    <property type="entry name" value="SENSOR HISTIDINE KINASE"/>
    <property type="match status" value="1"/>
</dbReference>
<dbReference type="CDD" id="cd00082">
    <property type="entry name" value="HisKA"/>
    <property type="match status" value="1"/>
</dbReference>
<dbReference type="Gene3D" id="1.10.287.130">
    <property type="match status" value="1"/>
</dbReference>
<evidence type="ECO:0000259" key="10">
    <source>
        <dbReference type="PROSITE" id="PS50109"/>
    </source>
</evidence>
<dbReference type="OrthoDB" id="9815750at2"/>
<evidence type="ECO:0000256" key="1">
    <source>
        <dbReference type="ARBA" id="ARBA00000085"/>
    </source>
</evidence>
<dbReference type="Pfam" id="PF00512">
    <property type="entry name" value="HisKA"/>
    <property type="match status" value="1"/>
</dbReference>
<keyword evidence="9" id="KW-0175">Coiled coil</keyword>
<dbReference type="RefSeq" id="WP_125480746.1">
    <property type="nucleotide sequence ID" value="NZ_RSFW01000017.1"/>
</dbReference>
<dbReference type="InterPro" id="IPR004358">
    <property type="entry name" value="Sig_transdc_His_kin-like_C"/>
</dbReference>